<comment type="caution">
    <text evidence="4">The sequence shown here is derived from an EMBL/GenBank/DDBJ whole genome shotgun (WGS) entry which is preliminary data.</text>
</comment>
<feature type="signal peptide" evidence="2">
    <location>
        <begin position="1"/>
        <end position="26"/>
    </location>
</feature>
<dbReference type="NCBIfam" id="TIGR01730">
    <property type="entry name" value="RND_mfp"/>
    <property type="match status" value="1"/>
</dbReference>
<dbReference type="GO" id="GO:0015562">
    <property type="term" value="F:efflux transmembrane transporter activity"/>
    <property type="evidence" value="ECO:0007669"/>
    <property type="project" value="TreeGrafter"/>
</dbReference>
<dbReference type="Gene3D" id="2.40.50.100">
    <property type="match status" value="1"/>
</dbReference>
<keyword evidence="2" id="KW-0732">Signal</keyword>
<dbReference type="InterPro" id="IPR006143">
    <property type="entry name" value="RND_pump_MFP"/>
</dbReference>
<protein>
    <submittedName>
        <fullName evidence="4">RND family efflux transporter MFP subunit</fullName>
    </submittedName>
</protein>
<evidence type="ECO:0000256" key="1">
    <source>
        <dbReference type="ARBA" id="ARBA00009477"/>
    </source>
</evidence>
<comment type="similarity">
    <text evidence="1">Belongs to the membrane fusion protein (MFP) (TC 8.A.1) family.</text>
</comment>
<accession>A0A840RBP8</accession>
<feature type="chain" id="PRO_5032825004" evidence="2">
    <location>
        <begin position="27"/>
        <end position="256"/>
    </location>
</feature>
<dbReference type="RefSeq" id="WP_184099312.1">
    <property type="nucleotide sequence ID" value="NZ_JACHHN010000003.1"/>
</dbReference>
<feature type="domain" description="Multidrug resistance protein MdtA-like barrel-sandwich hybrid" evidence="3">
    <location>
        <begin position="51"/>
        <end position="171"/>
    </location>
</feature>
<dbReference type="InterPro" id="IPR058625">
    <property type="entry name" value="MdtA-like_BSH"/>
</dbReference>
<dbReference type="AlphaFoldDB" id="A0A840RBP8"/>
<keyword evidence="5" id="KW-1185">Reference proteome</keyword>
<organism evidence="4 5">
    <name type="scientific">Silvimonas terrae</name>
    <dbReference type="NCBI Taxonomy" id="300266"/>
    <lineage>
        <taxon>Bacteria</taxon>
        <taxon>Pseudomonadati</taxon>
        <taxon>Pseudomonadota</taxon>
        <taxon>Betaproteobacteria</taxon>
        <taxon>Neisseriales</taxon>
        <taxon>Chitinibacteraceae</taxon>
        <taxon>Silvimonas</taxon>
    </lineage>
</organism>
<dbReference type="Gene3D" id="2.40.30.170">
    <property type="match status" value="1"/>
</dbReference>
<reference evidence="4 5" key="1">
    <citation type="submission" date="2020-08" db="EMBL/GenBank/DDBJ databases">
        <title>Genomic Encyclopedia of Type Strains, Phase IV (KMG-IV): sequencing the most valuable type-strain genomes for metagenomic binning, comparative biology and taxonomic classification.</title>
        <authorList>
            <person name="Goeker M."/>
        </authorList>
    </citation>
    <scope>NUCLEOTIDE SEQUENCE [LARGE SCALE GENOMIC DNA]</scope>
    <source>
        <strain evidence="4 5">DSM 18233</strain>
    </source>
</reference>
<dbReference type="SUPFAM" id="SSF111369">
    <property type="entry name" value="HlyD-like secretion proteins"/>
    <property type="match status" value="1"/>
</dbReference>
<dbReference type="GO" id="GO:1990281">
    <property type="term" value="C:efflux pump complex"/>
    <property type="evidence" value="ECO:0007669"/>
    <property type="project" value="TreeGrafter"/>
</dbReference>
<dbReference type="EMBL" id="JACHHN010000003">
    <property type="protein sequence ID" value="MBB5190869.1"/>
    <property type="molecule type" value="Genomic_DNA"/>
</dbReference>
<dbReference type="PANTHER" id="PTHR30469">
    <property type="entry name" value="MULTIDRUG RESISTANCE PROTEIN MDTA"/>
    <property type="match status" value="1"/>
</dbReference>
<evidence type="ECO:0000313" key="4">
    <source>
        <dbReference type="EMBL" id="MBB5190869.1"/>
    </source>
</evidence>
<gene>
    <name evidence="4" type="ORF">HNQ50_001592</name>
</gene>
<dbReference type="Proteomes" id="UP000543030">
    <property type="component" value="Unassembled WGS sequence"/>
</dbReference>
<dbReference type="Gene3D" id="1.10.287.470">
    <property type="entry name" value="Helix hairpin bin"/>
    <property type="match status" value="1"/>
</dbReference>
<sequence>MPRHQRHSKWRWLALLAAVACSASLAATAPPKAAETSDDIRVLLAPRLETTLSAQMNGTLSDFHLTLGKRVGKGAVLAQLDCAEVEARANVAKAELNMARQNLAAKKSLQQLNAAGDIEVATMQTEVEKANGALALSKAQLGYCKVLAPFAGRVAKVYVKPYQTISAGTPLVDLVSDGPLKVRLNVPSTLLPKLKAGMHLNVNIHETGKSYPARISAVNSRVDAVAQTVELEAQLDKESPELIAGMSGTASFADTP</sequence>
<proteinExistence type="inferred from homology"/>
<evidence type="ECO:0000313" key="5">
    <source>
        <dbReference type="Proteomes" id="UP000543030"/>
    </source>
</evidence>
<evidence type="ECO:0000259" key="3">
    <source>
        <dbReference type="Pfam" id="PF25917"/>
    </source>
</evidence>
<name>A0A840RBP8_9NEIS</name>
<evidence type="ECO:0000256" key="2">
    <source>
        <dbReference type="SAM" id="SignalP"/>
    </source>
</evidence>
<dbReference type="Pfam" id="PF25917">
    <property type="entry name" value="BSH_RND"/>
    <property type="match status" value="1"/>
</dbReference>